<dbReference type="STRING" id="420953.SAMN05192543_101841"/>
<dbReference type="RefSeq" id="WP_091007775.1">
    <property type="nucleotide sequence ID" value="NZ_CP041743.1"/>
</dbReference>
<dbReference type="OrthoDB" id="9157427at2"/>
<accession>A0A1I3EFD3</accession>
<gene>
    <name evidence="2" type="ORF">SAMN05192543_101841</name>
</gene>
<feature type="chain" id="PRO_5011555303" description="Thioesterase domain-containing protein" evidence="1">
    <location>
        <begin position="23"/>
        <end position="382"/>
    </location>
</feature>
<sequence length="382" mass="42430">MKRWHRLLQTVVLLVGAILSHASVAALFAGEQIETDAGFPTLTKFIPGDPGRPLVVFVPGAHHNARIAYGGHTGSHDDDFVAYWLVREGYNFLGVSYPLTTHNPVITDTYPNYDARDWGKQVAAAARRAIDEHHLTRKIIVIGWSMGGRSAEPIAEAAKEQGLDLEFFTSFSATPGIMGLVDMNANFPMTASGYADRSNIYPMFMKQIALENAMNGHTIIDTTSYLNDYVGDMPVNLEGYGLHYRDGRFVRDNWADEEEFRVYAYDKLPYIAALMPNEPLDARHALTDQANWGFVMTNKIQATIEASKVDLSAMPRARWLALIDLVRSAPQRLSIEMNGDHFFFIGAAGAHETARAIQTLDDRVAGFKSQLQELVPLKATPN</sequence>
<dbReference type="EMBL" id="FOQU01000001">
    <property type="protein sequence ID" value="SFH97626.1"/>
    <property type="molecule type" value="Genomic_DNA"/>
</dbReference>
<organism evidence="2 3">
    <name type="scientific">Paraburkholderia megapolitana</name>
    <dbReference type="NCBI Taxonomy" id="420953"/>
    <lineage>
        <taxon>Bacteria</taxon>
        <taxon>Pseudomonadati</taxon>
        <taxon>Pseudomonadota</taxon>
        <taxon>Betaproteobacteria</taxon>
        <taxon>Burkholderiales</taxon>
        <taxon>Burkholderiaceae</taxon>
        <taxon>Paraburkholderia</taxon>
    </lineage>
</organism>
<reference evidence="2 3" key="1">
    <citation type="submission" date="2016-10" db="EMBL/GenBank/DDBJ databases">
        <authorList>
            <person name="de Groot N.N."/>
        </authorList>
    </citation>
    <scope>NUCLEOTIDE SEQUENCE [LARGE SCALE GENOMIC DNA]</scope>
    <source>
        <strain evidence="2 3">LMG 23650</strain>
    </source>
</reference>
<dbReference type="SUPFAM" id="SSF53474">
    <property type="entry name" value="alpha/beta-Hydrolases"/>
    <property type="match status" value="2"/>
</dbReference>
<keyword evidence="1" id="KW-0732">Signal</keyword>
<keyword evidence="3" id="KW-1185">Reference proteome</keyword>
<evidence type="ECO:0000313" key="2">
    <source>
        <dbReference type="EMBL" id="SFH97626.1"/>
    </source>
</evidence>
<dbReference type="Proteomes" id="UP000199548">
    <property type="component" value="Unassembled WGS sequence"/>
</dbReference>
<name>A0A1I3EFD3_9BURK</name>
<protein>
    <recommendedName>
        <fullName evidence="4">Thioesterase domain-containing protein</fullName>
    </recommendedName>
</protein>
<evidence type="ECO:0000256" key="1">
    <source>
        <dbReference type="SAM" id="SignalP"/>
    </source>
</evidence>
<feature type="signal peptide" evidence="1">
    <location>
        <begin position="1"/>
        <end position="22"/>
    </location>
</feature>
<dbReference type="InterPro" id="IPR029058">
    <property type="entry name" value="AB_hydrolase_fold"/>
</dbReference>
<dbReference type="AlphaFoldDB" id="A0A1I3EFD3"/>
<evidence type="ECO:0000313" key="3">
    <source>
        <dbReference type="Proteomes" id="UP000199548"/>
    </source>
</evidence>
<dbReference type="Gene3D" id="3.40.50.1820">
    <property type="entry name" value="alpha/beta hydrolase"/>
    <property type="match status" value="1"/>
</dbReference>
<proteinExistence type="predicted"/>
<evidence type="ECO:0008006" key="4">
    <source>
        <dbReference type="Google" id="ProtNLM"/>
    </source>
</evidence>